<evidence type="ECO:0000256" key="7">
    <source>
        <dbReference type="SAM" id="MobiDB-lite"/>
    </source>
</evidence>
<dbReference type="PANTHER" id="PTHR22726:SF1">
    <property type="entry name" value="METALLOENDOPEPTIDASE OMA1, MITOCHONDRIAL"/>
    <property type="match status" value="1"/>
</dbReference>
<dbReference type="InterPro" id="IPR001915">
    <property type="entry name" value="Peptidase_M48"/>
</dbReference>
<dbReference type="OrthoDB" id="7464992at2759"/>
<feature type="compositionally biased region" description="Low complexity" evidence="7">
    <location>
        <begin position="139"/>
        <end position="157"/>
    </location>
</feature>
<feature type="transmembrane region" description="Helical" evidence="8">
    <location>
        <begin position="199"/>
        <end position="216"/>
    </location>
</feature>
<feature type="transmembrane region" description="Helical" evidence="8">
    <location>
        <begin position="350"/>
        <end position="369"/>
    </location>
</feature>
<evidence type="ECO:0000259" key="9">
    <source>
        <dbReference type="Pfam" id="PF01435"/>
    </source>
</evidence>
<dbReference type="Gene3D" id="3.30.2010.10">
    <property type="entry name" value="Metalloproteases ('zincins'), catalytic domain"/>
    <property type="match status" value="1"/>
</dbReference>
<keyword evidence="6" id="KW-0482">Metalloprotease</keyword>
<keyword evidence="3" id="KW-0479">Metal-binding</keyword>
<evidence type="ECO:0000256" key="4">
    <source>
        <dbReference type="ARBA" id="ARBA00022801"/>
    </source>
</evidence>
<organism evidence="10 11">
    <name type="scientific">[Emmonsia] crescens</name>
    <dbReference type="NCBI Taxonomy" id="73230"/>
    <lineage>
        <taxon>Eukaryota</taxon>
        <taxon>Fungi</taxon>
        <taxon>Dikarya</taxon>
        <taxon>Ascomycota</taxon>
        <taxon>Pezizomycotina</taxon>
        <taxon>Eurotiomycetes</taxon>
        <taxon>Eurotiomycetidae</taxon>
        <taxon>Onygenales</taxon>
        <taxon>Ajellomycetaceae</taxon>
        <taxon>Emergomyces</taxon>
    </lineage>
</organism>
<dbReference type="Proteomes" id="UP000034164">
    <property type="component" value="Unassembled WGS sequence"/>
</dbReference>
<keyword evidence="8" id="KW-0472">Membrane</keyword>
<keyword evidence="8" id="KW-1133">Transmembrane helix</keyword>
<dbReference type="GO" id="GO:0046872">
    <property type="term" value="F:metal ion binding"/>
    <property type="evidence" value="ECO:0007669"/>
    <property type="project" value="UniProtKB-KW"/>
</dbReference>
<dbReference type="Pfam" id="PF01435">
    <property type="entry name" value="Peptidase_M48"/>
    <property type="match status" value="1"/>
</dbReference>
<dbReference type="GO" id="GO:0006515">
    <property type="term" value="P:protein quality control for misfolded or incompletely synthesized proteins"/>
    <property type="evidence" value="ECO:0007669"/>
    <property type="project" value="TreeGrafter"/>
</dbReference>
<feature type="region of interest" description="Disordered" evidence="7">
    <location>
        <begin position="129"/>
        <end position="157"/>
    </location>
</feature>
<evidence type="ECO:0000313" key="10">
    <source>
        <dbReference type="EMBL" id="KKZ60007.1"/>
    </source>
</evidence>
<evidence type="ECO:0000313" key="11">
    <source>
        <dbReference type="Proteomes" id="UP000034164"/>
    </source>
</evidence>
<proteinExistence type="predicted"/>
<reference evidence="11" key="1">
    <citation type="journal article" date="2015" name="PLoS Genet.">
        <title>The dynamic genome and transcriptome of the human fungal pathogen Blastomyces and close relative Emmonsia.</title>
        <authorList>
            <person name="Munoz J.F."/>
            <person name="Gauthier G.M."/>
            <person name="Desjardins C.A."/>
            <person name="Gallo J.E."/>
            <person name="Holder J."/>
            <person name="Sullivan T.D."/>
            <person name="Marty A.J."/>
            <person name="Carmen J.C."/>
            <person name="Chen Z."/>
            <person name="Ding L."/>
            <person name="Gujja S."/>
            <person name="Magrini V."/>
            <person name="Misas E."/>
            <person name="Mitreva M."/>
            <person name="Priest M."/>
            <person name="Saif S."/>
            <person name="Whiston E.A."/>
            <person name="Young S."/>
            <person name="Zeng Q."/>
            <person name="Goldman W.E."/>
            <person name="Mardis E.R."/>
            <person name="Taylor J.W."/>
            <person name="McEwen J.G."/>
            <person name="Clay O.K."/>
            <person name="Klein B.S."/>
            <person name="Cuomo C.A."/>
        </authorList>
    </citation>
    <scope>NUCLEOTIDE SEQUENCE [LARGE SCALE GENOMIC DNA]</scope>
    <source>
        <strain evidence="11">UAMH 3008</strain>
    </source>
</reference>
<keyword evidence="8" id="KW-0812">Transmembrane</keyword>
<feature type="compositionally biased region" description="Polar residues" evidence="7">
    <location>
        <begin position="129"/>
        <end position="138"/>
    </location>
</feature>
<keyword evidence="2" id="KW-0645">Protease</keyword>
<evidence type="ECO:0000256" key="2">
    <source>
        <dbReference type="ARBA" id="ARBA00022670"/>
    </source>
</evidence>
<gene>
    <name evidence="10" type="ORF">EMCG_00849</name>
</gene>
<dbReference type="GO" id="GO:0004222">
    <property type="term" value="F:metalloendopeptidase activity"/>
    <property type="evidence" value="ECO:0007669"/>
    <property type="project" value="InterPro"/>
</dbReference>
<dbReference type="InterPro" id="IPR051156">
    <property type="entry name" value="Mito/Outer_Membr_Metalloprot"/>
</dbReference>
<comment type="caution">
    <text evidence="10">The sequence shown here is derived from an EMBL/GenBank/DDBJ whole genome shotgun (WGS) entry which is preliminary data.</text>
</comment>
<evidence type="ECO:0000256" key="5">
    <source>
        <dbReference type="ARBA" id="ARBA00022833"/>
    </source>
</evidence>
<feature type="domain" description="Peptidase M48" evidence="9">
    <location>
        <begin position="290"/>
        <end position="447"/>
    </location>
</feature>
<keyword evidence="5" id="KW-0862">Zinc</keyword>
<sequence>MWCAIRRSGSGSSPTTAAATILSQSLFRPSGSARVICTVNVNVKKTFKTNTISNLPSVPLRWRSALAPAPAPVSTHIPILAHSRQLSSFPHSQLQLAQTGSGNPLHLGRRRTTPAPPSANYYTSNIHHPFQAPTNQHPQQQFRTFSQSQGQQQRRDGGYTYRTFDGRGGGGYGGGAGWGGRGGPGGWRYNRFMQFWGQYRYMLIGSGTAIAGFYVWNLDVVPMTGRRRFNCISNEMEMQLGKHTYDMTVQEYRGRFLPESHHLVRYVDGIFRKLIFSGQPQLGEGDEMLKKLKWKVHVIDSPEMNAFVLPGGNVFVFTGILPICRDKDGLAAVLGHEIAHVLAHHPAERMSSNIVVIIAALAASVLFDVSQNMSATLFNLMLALPNSRAQESEADEIGLMMMAKSCFKPEAAAGLWSRMHQVEKAAPPQLLSTHPSSRRRMEAIQKWLPQANTVYDDSGCGVTGRYVLEWLLTGLIVYSRELWTGDRVLLVENGVRVVYELDYI</sequence>
<name>A0A0G2HPK5_9EURO</name>
<dbReference type="CDD" id="cd07331">
    <property type="entry name" value="M48C_Oma1_like"/>
    <property type="match status" value="1"/>
</dbReference>
<evidence type="ECO:0000256" key="3">
    <source>
        <dbReference type="ARBA" id="ARBA00022723"/>
    </source>
</evidence>
<evidence type="ECO:0000256" key="8">
    <source>
        <dbReference type="SAM" id="Phobius"/>
    </source>
</evidence>
<dbReference type="GO" id="GO:0034982">
    <property type="term" value="P:mitochondrial protein processing"/>
    <property type="evidence" value="ECO:0007669"/>
    <property type="project" value="TreeGrafter"/>
</dbReference>
<dbReference type="GO" id="GO:0005743">
    <property type="term" value="C:mitochondrial inner membrane"/>
    <property type="evidence" value="ECO:0007669"/>
    <property type="project" value="TreeGrafter"/>
</dbReference>
<comment type="cofactor">
    <cofactor evidence="1">
        <name>Zn(2+)</name>
        <dbReference type="ChEBI" id="CHEBI:29105"/>
    </cofactor>
</comment>
<dbReference type="PANTHER" id="PTHR22726">
    <property type="entry name" value="METALLOENDOPEPTIDASE OMA1"/>
    <property type="match status" value="1"/>
</dbReference>
<evidence type="ECO:0000256" key="1">
    <source>
        <dbReference type="ARBA" id="ARBA00001947"/>
    </source>
</evidence>
<protein>
    <recommendedName>
        <fullName evidence="9">Peptidase M48 domain-containing protein</fullName>
    </recommendedName>
</protein>
<dbReference type="AlphaFoldDB" id="A0A0G2HPK5"/>
<dbReference type="EMBL" id="LCZI01001613">
    <property type="protein sequence ID" value="KKZ60007.1"/>
    <property type="molecule type" value="Genomic_DNA"/>
</dbReference>
<dbReference type="VEuPathDB" id="FungiDB:EMCG_00849"/>
<keyword evidence="4" id="KW-0378">Hydrolase</keyword>
<evidence type="ECO:0000256" key="6">
    <source>
        <dbReference type="ARBA" id="ARBA00023049"/>
    </source>
</evidence>
<accession>A0A0G2HPK5</accession>